<reference evidence="3" key="1">
    <citation type="submission" date="2017-12" db="EMBL/GenBank/DDBJ databases">
        <title>Draft genome sequence of Telmatospirillum siberiense 26-4b1T, an acidotolerant peatland alphaproteobacterium potentially involved in sulfur cycling.</title>
        <authorList>
            <person name="Hausmann B."/>
            <person name="Pjevac P."/>
            <person name="Schreck K."/>
            <person name="Herbold C.W."/>
            <person name="Daims H."/>
            <person name="Wagner M."/>
            <person name="Pester M."/>
            <person name="Loy A."/>
        </authorList>
    </citation>
    <scope>NUCLEOTIDE SEQUENCE [LARGE SCALE GENOMIC DNA]</scope>
    <source>
        <strain evidence="3">26-4b1</strain>
    </source>
</reference>
<sequence length="141" mass="15737">MSPLDAWGDFWEGLTPGGVARLRELCAPHIRFVDPFNDLTGVERLEALLVHMFQTLEGPRFVVEDRALGRYAGYLRWHFSATLLRGGPIALEGMSEVRFDATGKVILHQDHWDAGTQVYGRIPVLGAAIRLIRKRLSAPAS</sequence>
<dbReference type="Pfam" id="PF12680">
    <property type="entry name" value="SnoaL_2"/>
    <property type="match status" value="1"/>
</dbReference>
<dbReference type="Gene3D" id="3.10.450.50">
    <property type="match status" value="1"/>
</dbReference>
<dbReference type="OrthoDB" id="1115105at2"/>
<gene>
    <name evidence="2" type="ORF">CWS72_22635</name>
</gene>
<keyword evidence="3" id="KW-1185">Reference proteome</keyword>
<feature type="domain" description="SnoaL-like" evidence="1">
    <location>
        <begin position="9"/>
        <end position="107"/>
    </location>
</feature>
<organism evidence="2 3">
    <name type="scientific">Telmatospirillum siberiense</name>
    <dbReference type="NCBI Taxonomy" id="382514"/>
    <lineage>
        <taxon>Bacteria</taxon>
        <taxon>Pseudomonadati</taxon>
        <taxon>Pseudomonadota</taxon>
        <taxon>Alphaproteobacteria</taxon>
        <taxon>Rhodospirillales</taxon>
        <taxon>Rhodospirillaceae</taxon>
        <taxon>Telmatospirillum</taxon>
    </lineage>
</organism>
<protein>
    <submittedName>
        <fullName evidence="2">Nuclear transport factor 2 family protein</fullName>
    </submittedName>
</protein>
<dbReference type="InterPro" id="IPR032710">
    <property type="entry name" value="NTF2-like_dom_sf"/>
</dbReference>
<name>A0A2N3PPG2_9PROT</name>
<dbReference type="AlphaFoldDB" id="A0A2N3PPG2"/>
<dbReference type="RefSeq" id="WP_101252925.1">
    <property type="nucleotide sequence ID" value="NZ_PIUM01000035.1"/>
</dbReference>
<accession>A0A2N3PPG2</accession>
<dbReference type="SUPFAM" id="SSF54427">
    <property type="entry name" value="NTF2-like"/>
    <property type="match status" value="1"/>
</dbReference>
<dbReference type="Proteomes" id="UP000233293">
    <property type="component" value="Unassembled WGS sequence"/>
</dbReference>
<evidence type="ECO:0000313" key="3">
    <source>
        <dbReference type="Proteomes" id="UP000233293"/>
    </source>
</evidence>
<dbReference type="EMBL" id="PIUM01000035">
    <property type="protein sequence ID" value="PKU22266.1"/>
    <property type="molecule type" value="Genomic_DNA"/>
</dbReference>
<dbReference type="InterPro" id="IPR037401">
    <property type="entry name" value="SnoaL-like"/>
</dbReference>
<comment type="caution">
    <text evidence="2">The sequence shown here is derived from an EMBL/GenBank/DDBJ whole genome shotgun (WGS) entry which is preliminary data.</text>
</comment>
<proteinExistence type="predicted"/>
<evidence type="ECO:0000313" key="2">
    <source>
        <dbReference type="EMBL" id="PKU22266.1"/>
    </source>
</evidence>
<evidence type="ECO:0000259" key="1">
    <source>
        <dbReference type="Pfam" id="PF12680"/>
    </source>
</evidence>